<gene>
    <name evidence="2" type="ORF">T10_6613</name>
</gene>
<keyword evidence="3" id="KW-1185">Reference proteome</keyword>
<reference evidence="2 3" key="1">
    <citation type="submission" date="2015-01" db="EMBL/GenBank/DDBJ databases">
        <title>Evolution of Trichinella species and genotypes.</title>
        <authorList>
            <person name="Korhonen P.K."/>
            <person name="Edoardo P."/>
            <person name="Giuseppe L.R."/>
            <person name="Gasser R.B."/>
        </authorList>
    </citation>
    <scope>NUCLEOTIDE SEQUENCE [LARGE SCALE GENOMIC DNA]</scope>
    <source>
        <strain evidence="2">ISS1980</strain>
    </source>
</reference>
<dbReference type="AlphaFoldDB" id="A0A0V1MNZ9"/>
<evidence type="ECO:0000313" key="2">
    <source>
        <dbReference type="EMBL" id="KRZ73515.1"/>
    </source>
</evidence>
<sequence>LTRSRSRVILASMSERDCLRSEEILKHLNALRKLKDDLQCQIECQEHELVQLDDQLRVLNEKRIQMISDIDRRKEAYATLESSLSNATVSYQKLLESSQSLVAFMEKEKKEVQKIVNSGSQYSSSEINSSPKN</sequence>
<evidence type="ECO:0000256" key="1">
    <source>
        <dbReference type="SAM" id="Coils"/>
    </source>
</evidence>
<feature type="coiled-coil region" evidence="1">
    <location>
        <begin position="28"/>
        <end position="62"/>
    </location>
</feature>
<keyword evidence="1" id="KW-0175">Coiled coil</keyword>
<name>A0A0V1MNZ9_9BILA</name>
<feature type="non-terminal residue" evidence="2">
    <location>
        <position position="1"/>
    </location>
</feature>
<accession>A0A0V1MNZ9</accession>
<comment type="caution">
    <text evidence="2">The sequence shown here is derived from an EMBL/GenBank/DDBJ whole genome shotgun (WGS) entry which is preliminary data.</text>
</comment>
<protein>
    <recommendedName>
        <fullName evidence="4">Sjoegren syndrome nuclear autoantigen 1</fullName>
    </recommendedName>
</protein>
<dbReference type="Proteomes" id="UP000054843">
    <property type="component" value="Unassembled WGS sequence"/>
</dbReference>
<evidence type="ECO:0000313" key="3">
    <source>
        <dbReference type="Proteomes" id="UP000054843"/>
    </source>
</evidence>
<proteinExistence type="predicted"/>
<dbReference type="OrthoDB" id="295355at2759"/>
<organism evidence="2 3">
    <name type="scientific">Trichinella papuae</name>
    <dbReference type="NCBI Taxonomy" id="268474"/>
    <lineage>
        <taxon>Eukaryota</taxon>
        <taxon>Metazoa</taxon>
        <taxon>Ecdysozoa</taxon>
        <taxon>Nematoda</taxon>
        <taxon>Enoplea</taxon>
        <taxon>Dorylaimia</taxon>
        <taxon>Trichinellida</taxon>
        <taxon>Trichinellidae</taxon>
        <taxon>Trichinella</taxon>
    </lineage>
</organism>
<evidence type="ECO:0008006" key="4">
    <source>
        <dbReference type="Google" id="ProtNLM"/>
    </source>
</evidence>
<dbReference type="EMBL" id="JYDO01000062">
    <property type="protein sequence ID" value="KRZ73515.1"/>
    <property type="molecule type" value="Genomic_DNA"/>
</dbReference>